<feature type="domain" description="N-acetyltransferase" evidence="1">
    <location>
        <begin position="1"/>
        <end position="140"/>
    </location>
</feature>
<dbReference type="InterPro" id="IPR016181">
    <property type="entry name" value="Acyl_CoA_acyltransferase"/>
</dbReference>
<dbReference type="EMBL" id="CP021330">
    <property type="protein sequence ID" value="AVX02781.1"/>
    <property type="molecule type" value="Genomic_DNA"/>
</dbReference>
<dbReference type="PROSITE" id="PS51186">
    <property type="entry name" value="GNAT"/>
    <property type="match status" value="1"/>
</dbReference>
<dbReference type="Pfam" id="PF13508">
    <property type="entry name" value="Acetyltransf_7"/>
    <property type="match status" value="1"/>
</dbReference>
<keyword evidence="3" id="KW-1185">Reference proteome</keyword>
<reference evidence="2 3" key="1">
    <citation type="submission" date="2017-05" db="EMBL/GenBank/DDBJ databases">
        <title>Genome Analysis of Maritalea myrionectae HL2708#5.</title>
        <authorList>
            <consortium name="Cotde Inc.-PKNU"/>
            <person name="Jang D."/>
            <person name="Oh H.-M."/>
        </authorList>
    </citation>
    <scope>NUCLEOTIDE SEQUENCE [LARGE SCALE GENOMIC DNA]</scope>
    <source>
        <strain evidence="2 3">HL2708#5</strain>
    </source>
</reference>
<dbReference type="InterPro" id="IPR000182">
    <property type="entry name" value="GNAT_dom"/>
</dbReference>
<protein>
    <recommendedName>
        <fullName evidence="1">N-acetyltransferase domain-containing protein</fullName>
    </recommendedName>
</protein>
<gene>
    <name evidence="2" type="ORF">MXMO3_00233</name>
</gene>
<dbReference type="KEGG" id="mmyr:MXMO3_00233"/>
<dbReference type="GO" id="GO:0016747">
    <property type="term" value="F:acyltransferase activity, transferring groups other than amino-acyl groups"/>
    <property type="evidence" value="ECO:0007669"/>
    <property type="project" value="InterPro"/>
</dbReference>
<dbReference type="RefSeq" id="WP_117394671.1">
    <property type="nucleotide sequence ID" value="NZ_CP021330.1"/>
</dbReference>
<organism evidence="2 3">
    <name type="scientific">Maritalea myrionectae</name>
    <dbReference type="NCBI Taxonomy" id="454601"/>
    <lineage>
        <taxon>Bacteria</taxon>
        <taxon>Pseudomonadati</taxon>
        <taxon>Pseudomonadota</taxon>
        <taxon>Alphaproteobacteria</taxon>
        <taxon>Hyphomicrobiales</taxon>
        <taxon>Devosiaceae</taxon>
        <taxon>Maritalea</taxon>
    </lineage>
</organism>
<proteinExistence type="predicted"/>
<dbReference type="STRING" id="1122213.GCA_000423365_02947"/>
<dbReference type="PANTHER" id="PTHR43233">
    <property type="entry name" value="FAMILY N-ACETYLTRANSFERASE, PUTATIVE (AFU_ORTHOLOGUE AFUA_6G03350)-RELATED"/>
    <property type="match status" value="1"/>
</dbReference>
<accession>A0A2R4M9R3</accession>
<dbReference type="Gene3D" id="3.40.630.30">
    <property type="match status" value="1"/>
</dbReference>
<evidence type="ECO:0000313" key="2">
    <source>
        <dbReference type="EMBL" id="AVX02781.1"/>
    </source>
</evidence>
<dbReference type="CDD" id="cd04301">
    <property type="entry name" value="NAT_SF"/>
    <property type="match status" value="1"/>
</dbReference>
<dbReference type="Proteomes" id="UP000258927">
    <property type="component" value="Chromosome"/>
</dbReference>
<sequence length="140" mass="15311">MTKIQIEHKTPTPEEYCDMRVKTGLSPKSLEGATIGMANSLYGVSLRDEAGQLVGMGRLIGDGGCFVQICDIAVDPAHQGKGLGQQIMQALVDHIHAHMPDLTWVNLFADGDAHHLYKKFGFEMTAPTSQGMAFRLRRQG</sequence>
<dbReference type="PANTHER" id="PTHR43233:SF1">
    <property type="entry name" value="FAMILY N-ACETYLTRANSFERASE, PUTATIVE (AFU_ORTHOLOGUE AFUA_6G03350)-RELATED"/>
    <property type="match status" value="1"/>
</dbReference>
<evidence type="ECO:0000259" key="1">
    <source>
        <dbReference type="PROSITE" id="PS51186"/>
    </source>
</evidence>
<evidence type="ECO:0000313" key="3">
    <source>
        <dbReference type="Proteomes" id="UP000258927"/>
    </source>
</evidence>
<dbReference type="SUPFAM" id="SSF55729">
    <property type="entry name" value="Acyl-CoA N-acyltransferases (Nat)"/>
    <property type="match status" value="1"/>
</dbReference>
<name>A0A2R4M9R3_9HYPH</name>
<dbReference type="AlphaFoldDB" id="A0A2R4M9R3"/>
<dbReference type="InterPro" id="IPR053144">
    <property type="entry name" value="Acetyltransferase_Butenolide"/>
</dbReference>